<dbReference type="InterPro" id="IPR007936">
    <property type="entry name" value="VapE-like_dom"/>
</dbReference>
<dbReference type="SUPFAM" id="SSF52540">
    <property type="entry name" value="P-loop containing nucleoside triphosphate hydrolases"/>
    <property type="match status" value="1"/>
</dbReference>
<protein>
    <submittedName>
        <fullName evidence="3">Virulence-associated protein E</fullName>
    </submittedName>
</protein>
<evidence type="ECO:0000256" key="1">
    <source>
        <dbReference type="SAM" id="MobiDB-lite"/>
    </source>
</evidence>
<dbReference type="InterPro" id="IPR027417">
    <property type="entry name" value="P-loop_NTPase"/>
</dbReference>
<dbReference type="PANTHER" id="PTHR34985">
    <property type="entry name" value="SLR0554 PROTEIN"/>
    <property type="match status" value="1"/>
</dbReference>
<comment type="caution">
    <text evidence="3">The sequence shown here is derived from an EMBL/GenBank/DDBJ whole genome shotgun (WGS) entry which is preliminary data.</text>
</comment>
<accession>A0A4R3K6Q4</accession>
<feature type="region of interest" description="Disordered" evidence="1">
    <location>
        <begin position="800"/>
        <end position="828"/>
    </location>
</feature>
<gene>
    <name evidence="3" type="ORF">EDD59_11135</name>
</gene>
<name>A0A4R3K6Q4_9FIRM</name>
<proteinExistence type="predicted"/>
<dbReference type="RefSeq" id="WP_132381141.1">
    <property type="nucleotide sequence ID" value="NZ_SLZZ01000011.1"/>
</dbReference>
<dbReference type="Pfam" id="PF05272">
    <property type="entry name" value="VapE-like_dom"/>
    <property type="match status" value="1"/>
</dbReference>
<dbReference type="AlphaFoldDB" id="A0A4R3K6Q4"/>
<feature type="domain" description="Virulence-associated protein E-like" evidence="2">
    <location>
        <begin position="474"/>
        <end position="693"/>
    </location>
</feature>
<evidence type="ECO:0000313" key="4">
    <source>
        <dbReference type="Proteomes" id="UP000295726"/>
    </source>
</evidence>
<sequence>MGIPSIEDYKKKIKHDGSLSIATGKSRMEKNWKNKKILWSALLAKLETPTRTPESLVEYLNLPKAEQDHIKDVGGFVGGSLKNGHRKADSVAARQIITLDADFAPGDLLDSLYLYIDGGFAVYSTHKHSPEKPRLRVLIPLDREVSPDEYEAIARKIAEGIGIDYFDDTTYQPSRLMYWPSVASDGEYIFTYEDVPWLSADSVLSQYPDWMDTSYWPESSRTVENRKRTAKKQGDPSEKKGLIGAFCRSYTIEEAIQGFLPDTYIPCALPGRYTYAEGSTAAGLVLYDDKFAYSNHATDPAGGKLCNAFDLVRIHKFGMQDEDAAPDTPSTKLPSYKSMMEFLQDEDKTKLTLGRERKQQALMDFSDDADGDGWMTDIEWDKKGSMKNSLNNILLIMEHDPDLKSIVFNQMADNLEIRGGIPWKKQGKFWRDADDAQLEAYLAKAYTEFSKAKILSGITKVADDRSYHPVREYLDSLPDWDQVPRVDTLLVDYLGAENTPYVRQVTRKTLCAAITRVKHPGCKFDTVLVLCGPQGIGKSTLISKIGGEWFSDSLNLGDTKDKTAAEKLQGYWIIEIGEMAGMGSAGVKTLRSFITTQDDRYRASYGRRVSSHPRQCILIGTTNAEEGYLNDVEGGRRFWPVNTPRIGNKRVWDLTSDEVDQIWAEAKQYIEEGETLILSGDAADEALKQQKAAMIADPREEKVREYLDVMLPEDWYSRDLDARRDFLYDSEFPKPDTPLKREFISPQEIWCECFGYNLTRMETKDTYIIKKIMTRMEGWVYSGERERLGAVYGRQRVYKRVGQPPGQPGTTPGTTSNFGTTSNTGGTT</sequence>
<feature type="compositionally biased region" description="Low complexity" evidence="1">
    <location>
        <begin position="802"/>
        <end position="828"/>
    </location>
</feature>
<keyword evidence="4" id="KW-1185">Reference proteome</keyword>
<dbReference type="PANTHER" id="PTHR34985:SF1">
    <property type="entry name" value="SLR0554 PROTEIN"/>
    <property type="match status" value="1"/>
</dbReference>
<dbReference type="EMBL" id="SLZZ01000011">
    <property type="protein sequence ID" value="TCS78510.1"/>
    <property type="molecule type" value="Genomic_DNA"/>
</dbReference>
<evidence type="ECO:0000313" key="3">
    <source>
        <dbReference type="EMBL" id="TCS78510.1"/>
    </source>
</evidence>
<reference evidence="3 4" key="1">
    <citation type="submission" date="2019-03" db="EMBL/GenBank/DDBJ databases">
        <title>Genomic Encyclopedia of Type Strains, Phase IV (KMG-IV): sequencing the most valuable type-strain genomes for metagenomic binning, comparative biology and taxonomic classification.</title>
        <authorList>
            <person name="Goeker M."/>
        </authorList>
    </citation>
    <scope>NUCLEOTIDE SEQUENCE [LARGE SCALE GENOMIC DNA]</scope>
    <source>
        <strain evidence="3 4">DSM 29489</strain>
    </source>
</reference>
<organism evidence="3 4">
    <name type="scientific">Muricomes intestini</name>
    <dbReference type="NCBI Taxonomy" id="1796634"/>
    <lineage>
        <taxon>Bacteria</taxon>
        <taxon>Bacillati</taxon>
        <taxon>Bacillota</taxon>
        <taxon>Clostridia</taxon>
        <taxon>Lachnospirales</taxon>
        <taxon>Lachnospiraceae</taxon>
        <taxon>Muricomes</taxon>
    </lineage>
</organism>
<dbReference type="OrthoDB" id="9763644at2"/>
<dbReference type="Proteomes" id="UP000295726">
    <property type="component" value="Unassembled WGS sequence"/>
</dbReference>
<evidence type="ECO:0000259" key="2">
    <source>
        <dbReference type="Pfam" id="PF05272"/>
    </source>
</evidence>